<keyword evidence="1" id="KW-0175">Coiled coil</keyword>
<comment type="caution">
    <text evidence="2">The sequence shown here is derived from an EMBL/GenBank/DDBJ whole genome shotgun (WGS) entry which is preliminary data.</text>
</comment>
<dbReference type="AlphaFoldDB" id="A0A9P0JSR7"/>
<proteinExistence type="predicted"/>
<dbReference type="Proteomes" id="UP001152888">
    <property type="component" value="Unassembled WGS sequence"/>
</dbReference>
<organism evidence="2 3">
    <name type="scientific">Acanthoscelides obtectus</name>
    <name type="common">Bean weevil</name>
    <name type="synonym">Bruchus obtectus</name>
    <dbReference type="NCBI Taxonomy" id="200917"/>
    <lineage>
        <taxon>Eukaryota</taxon>
        <taxon>Metazoa</taxon>
        <taxon>Ecdysozoa</taxon>
        <taxon>Arthropoda</taxon>
        <taxon>Hexapoda</taxon>
        <taxon>Insecta</taxon>
        <taxon>Pterygota</taxon>
        <taxon>Neoptera</taxon>
        <taxon>Endopterygota</taxon>
        <taxon>Coleoptera</taxon>
        <taxon>Polyphaga</taxon>
        <taxon>Cucujiformia</taxon>
        <taxon>Chrysomeloidea</taxon>
        <taxon>Chrysomelidae</taxon>
        <taxon>Bruchinae</taxon>
        <taxon>Bruchini</taxon>
        <taxon>Acanthoscelides</taxon>
    </lineage>
</organism>
<dbReference type="EMBL" id="CAKOFQ010006683">
    <property type="protein sequence ID" value="CAH1959690.1"/>
    <property type="molecule type" value="Genomic_DNA"/>
</dbReference>
<evidence type="ECO:0000313" key="3">
    <source>
        <dbReference type="Proteomes" id="UP001152888"/>
    </source>
</evidence>
<accession>A0A9P0JSR7</accession>
<name>A0A9P0JSR7_ACAOB</name>
<sequence>MKLRSRFAVLVESQGGEQLKSDRQAIDTLREQTNILEAENRQLRKIVVDREQLERSHNVRFFGIFTDDEVLDKKIIDLFMNNLGVSIPTKP</sequence>
<protein>
    <submittedName>
        <fullName evidence="2">Uncharacterized protein</fullName>
    </submittedName>
</protein>
<gene>
    <name evidence="2" type="ORF">ACAOBT_LOCUS3314</name>
</gene>
<reference evidence="2" key="1">
    <citation type="submission" date="2022-03" db="EMBL/GenBank/DDBJ databases">
        <authorList>
            <person name="Sayadi A."/>
        </authorList>
    </citation>
    <scope>NUCLEOTIDE SEQUENCE</scope>
</reference>
<keyword evidence="3" id="KW-1185">Reference proteome</keyword>
<evidence type="ECO:0000256" key="1">
    <source>
        <dbReference type="SAM" id="Coils"/>
    </source>
</evidence>
<evidence type="ECO:0000313" key="2">
    <source>
        <dbReference type="EMBL" id="CAH1959690.1"/>
    </source>
</evidence>
<feature type="coiled-coil region" evidence="1">
    <location>
        <begin position="19"/>
        <end position="56"/>
    </location>
</feature>